<dbReference type="AlphaFoldDB" id="A0A7Z0WL61"/>
<dbReference type="EMBL" id="MSIF01000010">
    <property type="protein sequence ID" value="OLF09157.1"/>
    <property type="molecule type" value="Genomic_DNA"/>
</dbReference>
<dbReference type="Proteomes" id="UP000185696">
    <property type="component" value="Unassembled WGS sequence"/>
</dbReference>
<reference evidence="2 3" key="1">
    <citation type="submission" date="2016-12" db="EMBL/GenBank/DDBJ databases">
        <title>The draft genome sequence of Actinophytocola xinjiangensis.</title>
        <authorList>
            <person name="Wang W."/>
            <person name="Yuan L."/>
        </authorList>
    </citation>
    <scope>NUCLEOTIDE SEQUENCE [LARGE SCALE GENOMIC DNA]</scope>
    <source>
        <strain evidence="2 3">CGMCC 4.4663</strain>
    </source>
</reference>
<name>A0A7Z0WL61_9PSEU</name>
<dbReference type="OrthoDB" id="3694056at2"/>
<protein>
    <submittedName>
        <fullName evidence="2">Uncharacterized protein</fullName>
    </submittedName>
</protein>
<evidence type="ECO:0000256" key="1">
    <source>
        <dbReference type="SAM" id="Phobius"/>
    </source>
</evidence>
<keyword evidence="3" id="KW-1185">Reference proteome</keyword>
<evidence type="ECO:0000313" key="3">
    <source>
        <dbReference type="Proteomes" id="UP000185696"/>
    </source>
</evidence>
<keyword evidence="1" id="KW-0812">Transmembrane</keyword>
<dbReference type="RefSeq" id="WP_075134747.1">
    <property type="nucleotide sequence ID" value="NZ_MSIF01000010.1"/>
</dbReference>
<feature type="transmembrane region" description="Helical" evidence="1">
    <location>
        <begin position="446"/>
        <end position="467"/>
    </location>
</feature>
<sequence length="472" mass="50468">MTRPLPAITAVEQAWLRLGEDGVVSTVASSFTDENAERGWVDAVGPHLGFPDASLRGPALSYLVLPDGLAAVLYRLREPGGVPIAHALLGRADQLTPAVALSTVDWQGWLADGSPGARLTRLRVEDLGSPATAQRLRQQAVRQGDLLAQVLAWVLQAPTAPVGIVGCSEADRPALTLALVRIAEPVLPARPWSFVLQPDSATDGTNPTIAFFDAEPDDPAGRLIIDVRRDRGASPQNEYRANALVYRYEFGVDPPNAAAAPAILPVPPPAPPPLRPAPPQQTHHAPAVLPQWRVSALVRDLADARDATAVNGALVELEYAVAAIDERDNVRRALAGERWAQRAILRHVPFDQLEPVHVRLAQIAFGATGPGRVTPGAREDARRLVAGAESTVLVRAVARVVADGELAMVLAKRWLRETEPVEPDPTAELGPLARVFWRMGLPVTPLAARITFGLFVLAAGIGLGWWIGGVPR</sequence>
<organism evidence="2 3">
    <name type="scientific">Actinophytocola xinjiangensis</name>
    <dbReference type="NCBI Taxonomy" id="485602"/>
    <lineage>
        <taxon>Bacteria</taxon>
        <taxon>Bacillati</taxon>
        <taxon>Actinomycetota</taxon>
        <taxon>Actinomycetes</taxon>
        <taxon>Pseudonocardiales</taxon>
        <taxon>Pseudonocardiaceae</taxon>
    </lineage>
</organism>
<keyword evidence="1" id="KW-1133">Transmembrane helix</keyword>
<comment type="caution">
    <text evidence="2">The sequence shown here is derived from an EMBL/GenBank/DDBJ whole genome shotgun (WGS) entry which is preliminary data.</text>
</comment>
<gene>
    <name evidence="2" type="ORF">BLA60_21540</name>
</gene>
<proteinExistence type="predicted"/>
<accession>A0A7Z0WL61</accession>
<evidence type="ECO:0000313" key="2">
    <source>
        <dbReference type="EMBL" id="OLF09157.1"/>
    </source>
</evidence>
<keyword evidence="1" id="KW-0472">Membrane</keyword>